<gene>
    <name evidence="9" type="ORF">DY114_07495</name>
</gene>
<dbReference type="EMBL" id="QUAV01000007">
    <property type="protein sequence ID" value="TPR22833.1"/>
    <property type="molecule type" value="Genomic_DNA"/>
</dbReference>
<evidence type="ECO:0000313" key="9">
    <source>
        <dbReference type="EMBL" id="TPR22833.1"/>
    </source>
</evidence>
<evidence type="ECO:0000256" key="4">
    <source>
        <dbReference type="ARBA" id="ARBA00022842"/>
    </source>
</evidence>
<keyword evidence="10" id="KW-1185">Reference proteome</keyword>
<dbReference type="Proteomes" id="UP000777560">
    <property type="component" value="Unassembled WGS sequence"/>
</dbReference>
<dbReference type="SUPFAM" id="SSF56672">
    <property type="entry name" value="DNA/RNA polymerases"/>
    <property type="match status" value="1"/>
</dbReference>
<dbReference type="CDD" id="cd03487">
    <property type="entry name" value="RT_Bac_retron_II"/>
    <property type="match status" value="1"/>
</dbReference>
<name>A0ABY2YUW5_9LACO</name>
<accession>A0ABY2YUW5</accession>
<keyword evidence="1" id="KW-0808">Transferase</keyword>
<comment type="caution">
    <text evidence="9">The sequence shown here is derived from an EMBL/GenBank/DDBJ whole genome shotgun (WGS) entry which is preliminary data.</text>
</comment>
<sequence length="310" mass="36458">MTYPINQCYLYKIHSKKRLSKIFGLDLKKMMDISNTPIYKNFYILKKNKKDYRKIEYASDTLNGIQRKIHKYLANINKPKFLTGGVKSKSILTNGKIHKNNNYWIKFDISNFYVNCNRDYIYKFFLNDLKCSPDISEILTNLTTFEGHLIQGSSSSVDLSYFAYSKMFKQLNDLALLNDLTFSTYIDDFTFSSNIPINIDYISKNVLKILRLYGHKAKRNKVKYYNINSNKLITGIVVNKNNEIRVPNYNREMIINLRRKIEDNDSCDLRDILSLIGMINSARQIENGVFSNSYNYAQNILKRLRKNKSY</sequence>
<comment type="similarity">
    <text evidence="7">Belongs to the bacterial reverse transcriptase family.</text>
</comment>
<organism evidence="9 10">
    <name type="scientific">Apilactobacillus micheneri</name>
    <dbReference type="NCBI Taxonomy" id="1899430"/>
    <lineage>
        <taxon>Bacteria</taxon>
        <taxon>Bacillati</taxon>
        <taxon>Bacillota</taxon>
        <taxon>Bacilli</taxon>
        <taxon>Lactobacillales</taxon>
        <taxon>Lactobacillaceae</taxon>
        <taxon>Apilactobacillus</taxon>
    </lineage>
</organism>
<dbReference type="InterPro" id="IPR000477">
    <property type="entry name" value="RT_dom"/>
</dbReference>
<keyword evidence="3" id="KW-0479">Metal-binding</keyword>
<feature type="domain" description="Reverse transcriptase" evidence="8">
    <location>
        <begin position="26"/>
        <end position="238"/>
    </location>
</feature>
<protein>
    <submittedName>
        <fullName evidence="9">RNA-directed DNA polymerase</fullName>
    </submittedName>
</protein>
<keyword evidence="2" id="KW-0548">Nucleotidyltransferase</keyword>
<evidence type="ECO:0000256" key="5">
    <source>
        <dbReference type="ARBA" id="ARBA00022918"/>
    </source>
</evidence>
<dbReference type="RefSeq" id="WP_140926085.1">
    <property type="nucleotide sequence ID" value="NZ_QUAU01000007.1"/>
</dbReference>
<evidence type="ECO:0000313" key="10">
    <source>
        <dbReference type="Proteomes" id="UP000777560"/>
    </source>
</evidence>
<evidence type="ECO:0000256" key="6">
    <source>
        <dbReference type="ARBA" id="ARBA00023118"/>
    </source>
</evidence>
<evidence type="ECO:0000256" key="3">
    <source>
        <dbReference type="ARBA" id="ARBA00022723"/>
    </source>
</evidence>
<keyword evidence="4" id="KW-0460">Magnesium</keyword>
<dbReference type="InterPro" id="IPR000123">
    <property type="entry name" value="Reverse_transcriptase_msDNA"/>
</dbReference>
<keyword evidence="5 9" id="KW-0695">RNA-directed DNA polymerase</keyword>
<evidence type="ECO:0000256" key="2">
    <source>
        <dbReference type="ARBA" id="ARBA00022695"/>
    </source>
</evidence>
<dbReference type="PROSITE" id="PS50878">
    <property type="entry name" value="RT_POL"/>
    <property type="match status" value="1"/>
</dbReference>
<dbReference type="PRINTS" id="PR00866">
    <property type="entry name" value="RNADNAPOLMS"/>
</dbReference>
<dbReference type="InterPro" id="IPR043502">
    <property type="entry name" value="DNA/RNA_pol_sf"/>
</dbReference>
<dbReference type="Pfam" id="PF00078">
    <property type="entry name" value="RVT_1"/>
    <property type="match status" value="1"/>
</dbReference>
<evidence type="ECO:0000256" key="1">
    <source>
        <dbReference type="ARBA" id="ARBA00022679"/>
    </source>
</evidence>
<dbReference type="GO" id="GO:0003964">
    <property type="term" value="F:RNA-directed DNA polymerase activity"/>
    <property type="evidence" value="ECO:0007669"/>
    <property type="project" value="UniProtKB-KW"/>
</dbReference>
<keyword evidence="6" id="KW-0051">Antiviral defense</keyword>
<evidence type="ECO:0000259" key="8">
    <source>
        <dbReference type="PROSITE" id="PS50878"/>
    </source>
</evidence>
<proteinExistence type="inferred from homology"/>
<evidence type="ECO:0000256" key="7">
    <source>
        <dbReference type="ARBA" id="ARBA00034120"/>
    </source>
</evidence>
<reference evidence="9 10" key="1">
    <citation type="submission" date="2018-08" db="EMBL/GenBank/DDBJ databases">
        <title>Comparative genomics of wild bee and flower associated Lactobacillus reveals potential adaptation to the bee host.</title>
        <authorList>
            <person name="Vuong H.Q."/>
            <person name="Mcfrederick Q.S."/>
        </authorList>
    </citation>
    <scope>NUCLEOTIDE SEQUENCE [LARGE SCALE GENOMIC DNA]</scope>
    <source>
        <strain evidence="9 10">HV_13</strain>
    </source>
</reference>